<proteinExistence type="predicted"/>
<gene>
    <name evidence="2" type="ORF">C5750_23540</name>
</gene>
<feature type="region of interest" description="Disordered" evidence="1">
    <location>
        <begin position="89"/>
        <end position="120"/>
    </location>
</feature>
<dbReference type="AlphaFoldDB" id="A0A2S9JAJ0"/>
<dbReference type="Proteomes" id="UP000238563">
    <property type="component" value="Unassembled WGS sequence"/>
</dbReference>
<accession>A0A2S9JAJ0</accession>
<dbReference type="EMBL" id="PVBT01000009">
    <property type="protein sequence ID" value="PRD49813.1"/>
    <property type="molecule type" value="Genomic_DNA"/>
</dbReference>
<evidence type="ECO:0000313" key="3">
    <source>
        <dbReference type="Proteomes" id="UP000238563"/>
    </source>
</evidence>
<feature type="compositionally biased region" description="Acidic residues" evidence="1">
    <location>
        <begin position="91"/>
        <end position="120"/>
    </location>
</feature>
<reference evidence="2 3" key="1">
    <citation type="submission" date="2018-02" db="EMBL/GenBank/DDBJ databases">
        <title>The draft genome of Phyllobacterium myrsinacearum DSM5892.</title>
        <authorList>
            <person name="Li L."/>
            <person name="Liu L."/>
            <person name="Zhang X."/>
            <person name="Wang T."/>
        </authorList>
    </citation>
    <scope>NUCLEOTIDE SEQUENCE [LARGE SCALE GENOMIC DNA]</scope>
    <source>
        <strain evidence="2 3">DSM 5892</strain>
    </source>
</reference>
<protein>
    <submittedName>
        <fullName evidence="2">Uncharacterized protein</fullName>
    </submittedName>
</protein>
<organism evidence="2 3">
    <name type="scientific">Phyllobacterium myrsinacearum</name>
    <dbReference type="NCBI Taxonomy" id="28101"/>
    <lineage>
        <taxon>Bacteria</taxon>
        <taxon>Pseudomonadati</taxon>
        <taxon>Pseudomonadota</taxon>
        <taxon>Alphaproteobacteria</taxon>
        <taxon>Hyphomicrobiales</taxon>
        <taxon>Phyllobacteriaceae</taxon>
        <taxon>Phyllobacterium</taxon>
    </lineage>
</organism>
<sequence>MHGNQLANALKIEMASWYRPTAEGCFTHLNRNSLQVAVTEAAGQQAASAVVSAKKKAEAVVVAERLVKDTNWLPKYVRIEQPNANNVADLESIDDIEDDGEIDPSETGDLDADAFEQAAE</sequence>
<keyword evidence="3" id="KW-1185">Reference proteome</keyword>
<evidence type="ECO:0000313" key="2">
    <source>
        <dbReference type="EMBL" id="PRD49813.1"/>
    </source>
</evidence>
<name>A0A2S9JAJ0_9HYPH</name>
<evidence type="ECO:0000256" key="1">
    <source>
        <dbReference type="SAM" id="MobiDB-lite"/>
    </source>
</evidence>
<comment type="caution">
    <text evidence="2">The sequence shown here is derived from an EMBL/GenBank/DDBJ whole genome shotgun (WGS) entry which is preliminary data.</text>
</comment>